<reference evidence="1 2" key="1">
    <citation type="journal article" date="2018" name="Front. Plant Sci.">
        <title>Red Clover (Trifolium pratense) and Zigzag Clover (T. medium) - A Picture of Genomic Similarities and Differences.</title>
        <authorList>
            <person name="Dluhosova J."/>
            <person name="Istvanek J."/>
            <person name="Nedelnik J."/>
            <person name="Repkova J."/>
        </authorList>
    </citation>
    <scope>NUCLEOTIDE SEQUENCE [LARGE SCALE GENOMIC DNA]</scope>
    <source>
        <strain evidence="2">cv. 10/8</strain>
        <tissue evidence="1">Leaf</tissue>
    </source>
</reference>
<keyword evidence="2" id="KW-1185">Reference proteome</keyword>
<proteinExistence type="predicted"/>
<feature type="non-terminal residue" evidence="1">
    <location>
        <position position="102"/>
    </location>
</feature>
<evidence type="ECO:0000313" key="1">
    <source>
        <dbReference type="EMBL" id="MCI05289.1"/>
    </source>
</evidence>
<accession>A0A392P1I3</accession>
<name>A0A392P1I3_9FABA</name>
<dbReference type="Proteomes" id="UP000265520">
    <property type="component" value="Unassembled WGS sequence"/>
</dbReference>
<dbReference type="AlphaFoldDB" id="A0A392P1I3"/>
<comment type="caution">
    <text evidence="1">The sequence shown here is derived from an EMBL/GenBank/DDBJ whole genome shotgun (WGS) entry which is preliminary data.</text>
</comment>
<dbReference type="EMBL" id="LXQA010058200">
    <property type="protein sequence ID" value="MCI05289.1"/>
    <property type="molecule type" value="Genomic_DNA"/>
</dbReference>
<protein>
    <submittedName>
        <fullName evidence="1">Zinc finger CCCH domain-containing protein 18-like</fullName>
    </submittedName>
</protein>
<sequence length="102" mass="11646">MANVRVCGGWKEDNFERVKSGIRFAQVHEELVQAIKDAEEGLLHLKRSRLLSEADTLLPSTNIFAEEEKLEPIDPADVEPEPLEEKCYPVGSTCRFRYKDGR</sequence>
<dbReference type="PANTHER" id="PTHR47650">
    <property type="entry name" value="ZINC FINGER CCCH DOMAIN-CONTAINING PROTEIN 22"/>
    <property type="match status" value="1"/>
</dbReference>
<evidence type="ECO:0000313" key="2">
    <source>
        <dbReference type="Proteomes" id="UP000265520"/>
    </source>
</evidence>
<organism evidence="1 2">
    <name type="scientific">Trifolium medium</name>
    <dbReference type="NCBI Taxonomy" id="97028"/>
    <lineage>
        <taxon>Eukaryota</taxon>
        <taxon>Viridiplantae</taxon>
        <taxon>Streptophyta</taxon>
        <taxon>Embryophyta</taxon>
        <taxon>Tracheophyta</taxon>
        <taxon>Spermatophyta</taxon>
        <taxon>Magnoliopsida</taxon>
        <taxon>eudicotyledons</taxon>
        <taxon>Gunneridae</taxon>
        <taxon>Pentapetalae</taxon>
        <taxon>rosids</taxon>
        <taxon>fabids</taxon>
        <taxon>Fabales</taxon>
        <taxon>Fabaceae</taxon>
        <taxon>Papilionoideae</taxon>
        <taxon>50 kb inversion clade</taxon>
        <taxon>NPAAA clade</taxon>
        <taxon>Hologalegina</taxon>
        <taxon>IRL clade</taxon>
        <taxon>Trifolieae</taxon>
        <taxon>Trifolium</taxon>
    </lineage>
</organism>
<dbReference type="PANTHER" id="PTHR47650:SF2">
    <property type="entry name" value="ZINC FINGER CCCH DOMAIN-CONTAINING PROTEIN 22"/>
    <property type="match status" value="1"/>
</dbReference>